<feature type="domain" description="Glycoside hydrolase family 3 N-terminal" evidence="4">
    <location>
        <begin position="62"/>
        <end position="345"/>
    </location>
</feature>
<dbReference type="InterPro" id="IPR036962">
    <property type="entry name" value="Glyco_hydro_3_N_sf"/>
</dbReference>
<dbReference type="Proteomes" id="UP000282312">
    <property type="component" value="Unassembled WGS sequence"/>
</dbReference>
<dbReference type="GO" id="GO:0009254">
    <property type="term" value="P:peptidoglycan turnover"/>
    <property type="evidence" value="ECO:0007669"/>
    <property type="project" value="TreeGrafter"/>
</dbReference>
<keyword evidence="3" id="KW-0326">Glycosidase</keyword>
<dbReference type="OrthoDB" id="9805821at2"/>
<comment type="similarity">
    <text evidence="1">Belongs to the glycosyl hydrolase 3 family.</text>
</comment>
<gene>
    <name evidence="5" type="ORF">DLJ59_02175</name>
</gene>
<dbReference type="InterPro" id="IPR001764">
    <property type="entry name" value="Glyco_hydro_3_N"/>
</dbReference>
<dbReference type="PRINTS" id="PR00133">
    <property type="entry name" value="GLHYDRLASE3"/>
</dbReference>
<dbReference type="PANTHER" id="PTHR30480:SF16">
    <property type="entry name" value="GLYCOSIDE HYDROLASE FAMILY 3 DOMAIN PROTEIN"/>
    <property type="match status" value="1"/>
</dbReference>
<dbReference type="InterPro" id="IPR017853">
    <property type="entry name" value="GH"/>
</dbReference>
<dbReference type="PANTHER" id="PTHR30480">
    <property type="entry name" value="BETA-HEXOSAMINIDASE-RELATED"/>
    <property type="match status" value="1"/>
</dbReference>
<dbReference type="GO" id="GO:0005975">
    <property type="term" value="P:carbohydrate metabolic process"/>
    <property type="evidence" value="ECO:0007669"/>
    <property type="project" value="InterPro"/>
</dbReference>
<comment type="caution">
    <text evidence="5">The sequence shown here is derived from an EMBL/GenBank/DDBJ whole genome shotgun (WGS) entry which is preliminary data.</text>
</comment>
<proteinExistence type="inferred from homology"/>
<organism evidence="5 6">
    <name type="scientific">Micromonospora inaquosa</name>
    <dbReference type="NCBI Taxonomy" id="2203716"/>
    <lineage>
        <taxon>Bacteria</taxon>
        <taxon>Bacillati</taxon>
        <taxon>Actinomycetota</taxon>
        <taxon>Actinomycetes</taxon>
        <taxon>Micromonosporales</taxon>
        <taxon>Micromonosporaceae</taxon>
        <taxon>Micromonospora</taxon>
    </lineage>
</organism>
<keyword evidence="6" id="KW-1185">Reference proteome</keyword>
<reference evidence="5 6" key="1">
    <citation type="submission" date="2018-05" db="EMBL/GenBank/DDBJ databases">
        <title>Micromonospora from Atacama Desert.</title>
        <authorList>
            <person name="Carro L."/>
            <person name="Goodfellow M."/>
            <person name="Klenk H.-P."/>
        </authorList>
    </citation>
    <scope>NUCLEOTIDE SEQUENCE [LARGE SCALE GENOMIC DNA]</scope>
    <source>
        <strain evidence="5 6">LB39</strain>
    </source>
</reference>
<sequence length="532" mass="55129">MPRLFSGQPVGVDPVLTADIDLLVRPGRMSLPPDDRAQSLHEQAASEPGRISKAIVAGPARLSQVTRTASENSVGWPPLLLSVNQEGGRLNALDWPGVAQLPGNLALGAAGDEDLAELAGATIGEQLRAVGLTWNLAPVCDTTGWPATAAVGARAFGSDPERVALLAAAYVRGLQRAGVAATAKHFPGLGGVGGDPHHVAPVVDRLGPGALLPFRAAIDAQVACVMVGSHTVLAVDNKPALASPRVLGLLRDELGFGGVVVSENLSIPAAHEPLGGPARAAVAAVAAGVDIVMLDSEVSRGHSSAVARTAAVRRRAEVVQALTTAVEQGVIDRQRISEAVDRVQALHRRYGLTPSSLRPDWPSTNAAAWRAAERIADRSVAVVRGDRVLPLDVPSGKVLALMRVPDEGQRRADSARLTPDYLPTLLAARHRVVQVPVGAPVPTAGPVIVYGYDTRTTIAGPSRAAQEATRLVERGRTVVQVAFGDVDDLAGSPAPVLVAAFSPHWASVAAVARILLCDGRAHGVVPVSGVSW</sequence>
<keyword evidence="2" id="KW-0378">Hydrolase</keyword>
<dbReference type="Pfam" id="PF00933">
    <property type="entry name" value="Glyco_hydro_3"/>
    <property type="match status" value="1"/>
</dbReference>
<evidence type="ECO:0000313" key="6">
    <source>
        <dbReference type="Proteomes" id="UP000282312"/>
    </source>
</evidence>
<evidence type="ECO:0000256" key="2">
    <source>
        <dbReference type="ARBA" id="ARBA00022801"/>
    </source>
</evidence>
<evidence type="ECO:0000256" key="1">
    <source>
        <dbReference type="ARBA" id="ARBA00005336"/>
    </source>
</evidence>
<dbReference type="SUPFAM" id="SSF51445">
    <property type="entry name" value="(Trans)glycosidases"/>
    <property type="match status" value="1"/>
</dbReference>
<dbReference type="GO" id="GO:0004553">
    <property type="term" value="F:hydrolase activity, hydrolyzing O-glycosyl compounds"/>
    <property type="evidence" value="ECO:0007669"/>
    <property type="project" value="InterPro"/>
</dbReference>
<evidence type="ECO:0000256" key="3">
    <source>
        <dbReference type="ARBA" id="ARBA00023295"/>
    </source>
</evidence>
<protein>
    <recommendedName>
        <fullName evidence="4">Glycoside hydrolase family 3 N-terminal domain-containing protein</fullName>
    </recommendedName>
</protein>
<dbReference type="EMBL" id="QGSZ01000102">
    <property type="protein sequence ID" value="RQX08034.1"/>
    <property type="molecule type" value="Genomic_DNA"/>
</dbReference>
<evidence type="ECO:0000313" key="5">
    <source>
        <dbReference type="EMBL" id="RQX08034.1"/>
    </source>
</evidence>
<accession>A0A3N9X4N4</accession>
<dbReference type="RefSeq" id="WP_124770835.1">
    <property type="nucleotide sequence ID" value="NZ_QGSZ01000102.1"/>
</dbReference>
<evidence type="ECO:0000259" key="4">
    <source>
        <dbReference type="Pfam" id="PF00933"/>
    </source>
</evidence>
<dbReference type="InterPro" id="IPR050226">
    <property type="entry name" value="NagZ_Beta-hexosaminidase"/>
</dbReference>
<name>A0A3N9X4N4_9ACTN</name>
<dbReference type="Gene3D" id="3.20.20.300">
    <property type="entry name" value="Glycoside hydrolase, family 3, N-terminal domain"/>
    <property type="match status" value="1"/>
</dbReference>
<dbReference type="AlphaFoldDB" id="A0A3N9X4N4"/>